<evidence type="ECO:0000256" key="6">
    <source>
        <dbReference type="SAM" id="MobiDB-lite"/>
    </source>
</evidence>
<evidence type="ECO:0000256" key="4">
    <source>
        <dbReference type="ARBA" id="ARBA00022825"/>
    </source>
</evidence>
<dbReference type="Pfam" id="PF02368">
    <property type="entry name" value="Big_2"/>
    <property type="match status" value="1"/>
</dbReference>
<keyword evidence="10" id="KW-1185">Reference proteome</keyword>
<feature type="domain" description="BIG2" evidence="8">
    <location>
        <begin position="392"/>
        <end position="463"/>
    </location>
</feature>
<dbReference type="SUPFAM" id="SSF52743">
    <property type="entry name" value="Subtilisin-like"/>
    <property type="match status" value="1"/>
</dbReference>
<feature type="chain" id="PRO_5004060124" evidence="7">
    <location>
        <begin position="22"/>
        <end position="511"/>
    </location>
</feature>
<dbReference type="InterPro" id="IPR022398">
    <property type="entry name" value="Peptidase_S8_His-AS"/>
</dbReference>
<feature type="region of interest" description="Disordered" evidence="6">
    <location>
        <begin position="467"/>
        <end position="487"/>
    </location>
</feature>
<dbReference type="PROSITE" id="PS00138">
    <property type="entry name" value="SUBTILASE_SER"/>
    <property type="match status" value="1"/>
</dbReference>
<dbReference type="InterPro" id="IPR003343">
    <property type="entry name" value="Big_2"/>
</dbReference>
<evidence type="ECO:0000256" key="7">
    <source>
        <dbReference type="SAM" id="SignalP"/>
    </source>
</evidence>
<feature type="active site" description="Charge relay system" evidence="5">
    <location>
        <position position="336"/>
    </location>
</feature>
<dbReference type="HOGENOM" id="CLU_011263_15_6_7"/>
<dbReference type="GO" id="GO:0004252">
    <property type="term" value="F:serine-type endopeptidase activity"/>
    <property type="evidence" value="ECO:0007669"/>
    <property type="project" value="UniProtKB-UniRule"/>
</dbReference>
<dbReference type="InterPro" id="IPR036852">
    <property type="entry name" value="Peptidase_S8/S53_dom_sf"/>
</dbReference>
<proteinExistence type="inferred from homology"/>
<evidence type="ECO:0000259" key="8">
    <source>
        <dbReference type="SMART" id="SM00635"/>
    </source>
</evidence>
<dbReference type="InterPro" id="IPR008964">
    <property type="entry name" value="Invasin/intimin_cell_adhesion"/>
</dbReference>
<dbReference type="PROSITE" id="PS00137">
    <property type="entry name" value="SUBTILASE_HIS"/>
    <property type="match status" value="1"/>
</dbReference>
<dbReference type="PATRIC" id="fig|1184267.3.peg.1816"/>
<dbReference type="Pfam" id="PF00082">
    <property type="entry name" value="Peptidase_S8"/>
    <property type="match status" value="1"/>
</dbReference>
<dbReference type="Gene3D" id="2.60.40.1080">
    <property type="match status" value="1"/>
</dbReference>
<dbReference type="Proteomes" id="UP000012040">
    <property type="component" value="Chromosome"/>
</dbReference>
<organism evidence="9 10">
    <name type="scientific">Pseudobdellovibrio exovorus JSS</name>
    <dbReference type="NCBI Taxonomy" id="1184267"/>
    <lineage>
        <taxon>Bacteria</taxon>
        <taxon>Pseudomonadati</taxon>
        <taxon>Bdellovibrionota</taxon>
        <taxon>Bdellovibrionia</taxon>
        <taxon>Bdellovibrionales</taxon>
        <taxon>Pseudobdellovibrionaceae</taxon>
        <taxon>Pseudobdellovibrio</taxon>
    </lineage>
</organism>
<dbReference type="Gene3D" id="3.40.50.200">
    <property type="entry name" value="Peptidase S8/S53 domain"/>
    <property type="match status" value="1"/>
</dbReference>
<dbReference type="eggNOG" id="COG1404">
    <property type="taxonomic scope" value="Bacteria"/>
</dbReference>
<feature type="active site" description="Charge relay system" evidence="5">
    <location>
        <position position="135"/>
    </location>
</feature>
<dbReference type="InterPro" id="IPR015500">
    <property type="entry name" value="Peptidase_S8_subtilisin-rel"/>
</dbReference>
<dbReference type="PANTHER" id="PTHR43806">
    <property type="entry name" value="PEPTIDASE S8"/>
    <property type="match status" value="1"/>
</dbReference>
<dbReference type="GO" id="GO:0006508">
    <property type="term" value="P:proteolysis"/>
    <property type="evidence" value="ECO:0007669"/>
    <property type="project" value="UniProtKB-KW"/>
</dbReference>
<dbReference type="SMART" id="SM00635">
    <property type="entry name" value="BID_2"/>
    <property type="match status" value="1"/>
</dbReference>
<keyword evidence="3 5" id="KW-0378">Hydrolase</keyword>
<protein>
    <submittedName>
        <fullName evidence="9">Protease</fullName>
    </submittedName>
</protein>
<dbReference type="STRING" id="1184267.A11Q_1794"/>
<keyword evidence="7" id="KW-0732">Signal</keyword>
<feature type="active site" description="Charge relay system" evidence="5">
    <location>
        <position position="173"/>
    </location>
</feature>
<sequence length="511" mass="53107">MKLTNVVLSLALVLVAQSSFGAEYIVKYKNKQALNKMAAMQTESTGLQMKSLHEAGSFVTVAIKNKKHEARTLASIQADPNVEYVVENVTIRAFEAPVDGENLREQYALAKVNAVKAWERAGNRGNRSVLLAVIDTGVDYRHKNLAPNMVAGYDFRDNDSDPMDQTSAQNPGHGTHCAGIVGATGVVEGGIVGLSPEVSMMPLRFLGADGSGSLEGGIKSIDYAIEHGVHVISASWGASVSPANARPLVEAIERAEKAGIIFVTAAANDGKNNDRTDVYPANAPVSNVITVAASNSSDTKPSWSNYGKAKVHVSAPGDAIMSTVPGDKYSNMSGTSMATPLVAGLVAFLKAQDPALTGPEVKALMQTTGTKVQIETACNCRVDAFAAVDTLLSKKAWLVPTATTLAVDATQQVVMKNAVGAVQFESSNPAIVTVDATGLVKAVANGTATIKATDSTGAVAQSLDFNVGTSSGGSNPGEPGNPPGGGGDCPFGDEAMCQIICQIMPQAPWCQ</sequence>
<evidence type="ECO:0000313" key="9">
    <source>
        <dbReference type="EMBL" id="AGH96010.1"/>
    </source>
</evidence>
<dbReference type="InterPro" id="IPR000209">
    <property type="entry name" value="Peptidase_S8/S53_dom"/>
</dbReference>
<accession>M4VC20</accession>
<dbReference type="SUPFAM" id="SSF49373">
    <property type="entry name" value="Invasin/intimin cell-adhesion fragments"/>
    <property type="match status" value="1"/>
</dbReference>
<keyword evidence="4 5" id="KW-0720">Serine protease</keyword>
<dbReference type="InterPro" id="IPR034204">
    <property type="entry name" value="PfSUB1-like_cat_dom"/>
</dbReference>
<name>M4VC20_9BACT</name>
<evidence type="ECO:0000256" key="2">
    <source>
        <dbReference type="ARBA" id="ARBA00022670"/>
    </source>
</evidence>
<reference evidence="9 10" key="1">
    <citation type="journal article" date="2013" name="ISME J.">
        <title>By their genes ye shall know them: genomic signatures of predatory bacteria.</title>
        <authorList>
            <person name="Pasternak Z."/>
            <person name="Pietrokovski S."/>
            <person name="Rotem O."/>
            <person name="Gophna U."/>
            <person name="Lurie-Weinberger M.N."/>
            <person name="Jurkevitch E."/>
        </authorList>
    </citation>
    <scope>NUCLEOTIDE SEQUENCE [LARGE SCALE GENOMIC DNA]</scope>
    <source>
        <strain evidence="9 10">JSS</strain>
    </source>
</reference>
<dbReference type="PANTHER" id="PTHR43806:SF11">
    <property type="entry name" value="CEREVISIN-RELATED"/>
    <property type="match status" value="1"/>
</dbReference>
<evidence type="ECO:0000256" key="5">
    <source>
        <dbReference type="PROSITE-ProRule" id="PRU01240"/>
    </source>
</evidence>
<dbReference type="OrthoDB" id="5288680at2"/>
<dbReference type="InterPro" id="IPR023828">
    <property type="entry name" value="Peptidase_S8_Ser-AS"/>
</dbReference>
<feature type="signal peptide" evidence="7">
    <location>
        <begin position="1"/>
        <end position="21"/>
    </location>
</feature>
<dbReference type="InterPro" id="IPR050131">
    <property type="entry name" value="Peptidase_S8_subtilisin-like"/>
</dbReference>
<dbReference type="EMBL" id="CP003537">
    <property type="protein sequence ID" value="AGH96010.1"/>
    <property type="molecule type" value="Genomic_DNA"/>
</dbReference>
<dbReference type="PRINTS" id="PR00723">
    <property type="entry name" value="SUBTILISIN"/>
</dbReference>
<dbReference type="PROSITE" id="PS51892">
    <property type="entry name" value="SUBTILASE"/>
    <property type="match status" value="1"/>
</dbReference>
<dbReference type="AlphaFoldDB" id="M4VC20"/>
<dbReference type="CDD" id="cd07473">
    <property type="entry name" value="Peptidases_S8_Subtilisin_like"/>
    <property type="match status" value="1"/>
</dbReference>
<comment type="similarity">
    <text evidence="1 5">Belongs to the peptidase S8 family.</text>
</comment>
<dbReference type="RefSeq" id="WP_015470500.1">
    <property type="nucleotide sequence ID" value="NC_020813.1"/>
</dbReference>
<evidence type="ECO:0000256" key="3">
    <source>
        <dbReference type="ARBA" id="ARBA00022801"/>
    </source>
</evidence>
<evidence type="ECO:0000256" key="1">
    <source>
        <dbReference type="ARBA" id="ARBA00011073"/>
    </source>
</evidence>
<evidence type="ECO:0000313" key="10">
    <source>
        <dbReference type="Proteomes" id="UP000012040"/>
    </source>
</evidence>
<gene>
    <name evidence="9" type="ORF">A11Q_1794</name>
</gene>
<dbReference type="KEGG" id="bex:A11Q_1794"/>
<keyword evidence="2 5" id="KW-0645">Protease</keyword>